<proteinExistence type="predicted"/>
<protein>
    <submittedName>
        <fullName evidence="3">Uncharacterized protein</fullName>
    </submittedName>
</protein>
<feature type="transmembrane region" description="Helical" evidence="2">
    <location>
        <begin position="6"/>
        <end position="27"/>
    </location>
</feature>
<feature type="region of interest" description="Disordered" evidence="1">
    <location>
        <begin position="214"/>
        <end position="244"/>
    </location>
</feature>
<name>A0A6C0D2E0_9ZZZZ</name>
<sequence length="244" mass="27785">MSSDSHVLMGLLHWGISLFLLCFPYVMKNTKANMFYVILFFVIVIHWTHLSGECFISYLMRKKVNPNYQAGDGIDDNVEMSAVTGKKTYDILMKVGLFIFGVNVLVALRREDWIPSWYGPLVVLTFWIYMIVLYAGYRKFPVSFIFSTLFTLFLGMLIGMMVRNQQSSFVQSPQYGIEMVVPTMYNSFKDEGTIDENSLTVASPSSTMTTNMTPYNSTMNTITKKSNKSSSKSKSNKSKPKAKK</sequence>
<dbReference type="EMBL" id="MN739518">
    <property type="protein sequence ID" value="QHT09865.1"/>
    <property type="molecule type" value="Genomic_DNA"/>
</dbReference>
<feature type="transmembrane region" description="Helical" evidence="2">
    <location>
        <begin position="143"/>
        <end position="162"/>
    </location>
</feature>
<keyword evidence="2" id="KW-0812">Transmembrane</keyword>
<feature type="transmembrane region" description="Helical" evidence="2">
    <location>
        <begin position="117"/>
        <end position="137"/>
    </location>
</feature>
<feature type="compositionally biased region" description="Basic residues" evidence="1">
    <location>
        <begin position="234"/>
        <end position="244"/>
    </location>
</feature>
<dbReference type="AlphaFoldDB" id="A0A6C0D2E0"/>
<reference evidence="3" key="1">
    <citation type="journal article" date="2020" name="Nature">
        <title>Giant virus diversity and host interactions through global metagenomics.</title>
        <authorList>
            <person name="Schulz F."/>
            <person name="Roux S."/>
            <person name="Paez-Espino D."/>
            <person name="Jungbluth S."/>
            <person name="Walsh D.A."/>
            <person name="Denef V.J."/>
            <person name="McMahon K.D."/>
            <person name="Konstantinidis K.T."/>
            <person name="Eloe-Fadrosh E.A."/>
            <person name="Kyrpides N.C."/>
            <person name="Woyke T."/>
        </authorList>
    </citation>
    <scope>NUCLEOTIDE SEQUENCE</scope>
    <source>
        <strain evidence="3">GVMAG-M-3300023174-104</strain>
    </source>
</reference>
<evidence type="ECO:0000313" key="3">
    <source>
        <dbReference type="EMBL" id="QHT09865.1"/>
    </source>
</evidence>
<accession>A0A6C0D2E0</accession>
<feature type="transmembrane region" description="Helical" evidence="2">
    <location>
        <begin position="91"/>
        <end position="108"/>
    </location>
</feature>
<feature type="transmembrane region" description="Helical" evidence="2">
    <location>
        <begin position="34"/>
        <end position="60"/>
    </location>
</feature>
<evidence type="ECO:0000256" key="1">
    <source>
        <dbReference type="SAM" id="MobiDB-lite"/>
    </source>
</evidence>
<evidence type="ECO:0000256" key="2">
    <source>
        <dbReference type="SAM" id="Phobius"/>
    </source>
</evidence>
<keyword evidence="2" id="KW-1133">Transmembrane helix</keyword>
<keyword evidence="2" id="KW-0472">Membrane</keyword>
<organism evidence="3">
    <name type="scientific">viral metagenome</name>
    <dbReference type="NCBI Taxonomy" id="1070528"/>
    <lineage>
        <taxon>unclassified sequences</taxon>
        <taxon>metagenomes</taxon>
        <taxon>organismal metagenomes</taxon>
    </lineage>
</organism>